<comment type="caution">
    <text evidence="1">The sequence shown here is derived from an EMBL/GenBank/DDBJ whole genome shotgun (WGS) entry which is preliminary data.</text>
</comment>
<evidence type="ECO:0000313" key="2">
    <source>
        <dbReference type="Proteomes" id="UP000244052"/>
    </source>
</evidence>
<proteinExistence type="predicted"/>
<evidence type="ECO:0000313" key="1">
    <source>
        <dbReference type="EMBL" id="PTU76544.1"/>
    </source>
</evidence>
<reference evidence="1 2" key="1">
    <citation type="submission" date="2018-04" db="EMBL/GenBank/DDBJ databases">
        <title>Pseudomonas sp. nov., isolated from mangrove soil.</title>
        <authorList>
            <person name="Chen C."/>
        </authorList>
    </citation>
    <scope>NUCLEOTIDE SEQUENCE [LARGE SCALE GENOMIC DNA]</scope>
    <source>
        <strain evidence="1 2">JCM 14246</strain>
    </source>
</reference>
<dbReference type="EMBL" id="QASO01000135">
    <property type="protein sequence ID" value="PTU76544.1"/>
    <property type="molecule type" value="Genomic_DNA"/>
</dbReference>
<protein>
    <recommendedName>
        <fullName evidence="3">Replication initiation factor domain-containing protein</fullName>
    </recommendedName>
</protein>
<gene>
    <name evidence="1" type="ORF">DBO86_24480</name>
</gene>
<keyword evidence="2" id="KW-1185">Reference proteome</keyword>
<organism evidence="1 2">
    <name type="scientific">Ectopseudomonas oleovorans</name>
    <name type="common">Pseudomonas oleovorans</name>
    <dbReference type="NCBI Taxonomy" id="301"/>
    <lineage>
        <taxon>Bacteria</taxon>
        <taxon>Pseudomonadati</taxon>
        <taxon>Pseudomonadota</taxon>
        <taxon>Gammaproteobacteria</taxon>
        <taxon>Pseudomonadales</taxon>
        <taxon>Pseudomonadaceae</taxon>
        <taxon>Ectopseudomonas</taxon>
    </lineage>
</organism>
<evidence type="ECO:0008006" key="3">
    <source>
        <dbReference type="Google" id="ProtNLM"/>
    </source>
</evidence>
<dbReference type="Proteomes" id="UP000244052">
    <property type="component" value="Unassembled WGS sequence"/>
</dbReference>
<dbReference type="AlphaFoldDB" id="A0A2T5PFM5"/>
<name>A0A2T5PFM5_ECTOL</name>
<sequence>MSKSKDQIRVLFGVDGQVEESPKGRHFFDQHLAKFTDLSGVRLLRCGVDTVRQLYAGLLRPDFLSLFGDKPGMVDFAGYRFHASRVGRDSGYQFKLQNADLGLILLIKNFNCKVDVIGPHLKIEVSPHAIDAHEPDRLQSVMDRLASECMTAVEPKQCAVHLALDFQGWTPPDDITARLHCKATAQRRFDGISSFEWADKSATYGRGQSYMFGSAGACQLGIYNKTLQAKSIDKLDWWETVWRRRDNPFDADDAGNYDPEQPVWRCELRYHHSVVNQFAAGSCSVESGQFIETRTFAEFAPHLDGLWRYGLTNFRLLARPGLLDAFWQLIRDDVRVQTGVTSLVDKTEYRRKYKTATGFSGKNIDLMVGNAISLFARQGVDPKKAYKALKTLPFWPLIRTYYRDKGMTGQDIRAMVGERLEERVIRWGRAV</sequence>
<accession>A0A2T5PFM5</accession>
<dbReference type="RefSeq" id="WP_108235120.1">
    <property type="nucleotide sequence ID" value="NZ_QASO01000135.1"/>
</dbReference>